<proteinExistence type="predicted"/>
<keyword evidence="2" id="KW-1185">Reference proteome</keyword>
<accession>A0A285RD22</accession>
<protein>
    <submittedName>
        <fullName evidence="1">Uncharacterized protein</fullName>
    </submittedName>
</protein>
<evidence type="ECO:0000313" key="2">
    <source>
        <dbReference type="Proteomes" id="UP000219636"/>
    </source>
</evidence>
<organism evidence="1 2">
    <name type="scientific">Ureibacillus xyleni</name>
    <dbReference type="NCBI Taxonomy" id="614648"/>
    <lineage>
        <taxon>Bacteria</taxon>
        <taxon>Bacillati</taxon>
        <taxon>Bacillota</taxon>
        <taxon>Bacilli</taxon>
        <taxon>Bacillales</taxon>
        <taxon>Caryophanaceae</taxon>
        <taxon>Ureibacillus</taxon>
    </lineage>
</organism>
<sequence>MEREKQQTAKRVDIVQVKLVREKTMFYKKFRIRSPHDAYELMKEF</sequence>
<dbReference type="EMBL" id="OBMQ01000001">
    <property type="protein sequence ID" value="SOB90277.1"/>
    <property type="molecule type" value="Genomic_DNA"/>
</dbReference>
<reference evidence="2" key="1">
    <citation type="submission" date="2017-08" db="EMBL/GenBank/DDBJ databases">
        <authorList>
            <person name="Varghese N."/>
            <person name="Submissions S."/>
        </authorList>
    </citation>
    <scope>NUCLEOTIDE SEQUENCE [LARGE SCALE GENOMIC DNA]</scope>
    <source>
        <strain evidence="2">JC22</strain>
    </source>
</reference>
<dbReference type="RefSeq" id="WP_161946575.1">
    <property type="nucleotide sequence ID" value="NZ_OBMQ01000001.1"/>
</dbReference>
<gene>
    <name evidence="1" type="ORF">SAMN05880501_101132</name>
</gene>
<dbReference type="Proteomes" id="UP000219636">
    <property type="component" value="Unassembled WGS sequence"/>
</dbReference>
<evidence type="ECO:0000313" key="1">
    <source>
        <dbReference type="EMBL" id="SOB90277.1"/>
    </source>
</evidence>
<dbReference type="AlphaFoldDB" id="A0A285RD22"/>
<name>A0A285RD22_9BACL</name>